<evidence type="ECO:0000256" key="14">
    <source>
        <dbReference type="ARBA" id="ARBA00022989"/>
    </source>
</evidence>
<evidence type="ECO:0000256" key="7">
    <source>
        <dbReference type="ARBA" id="ARBA00022519"/>
    </source>
</evidence>
<dbReference type="Pfam" id="PF00689">
    <property type="entry name" value="Cation_ATPase_C"/>
    <property type="match status" value="1"/>
</dbReference>
<keyword evidence="21" id="KW-1185">Reference proteome</keyword>
<dbReference type="SMART" id="SM00831">
    <property type="entry name" value="Cation_ATPase_N"/>
    <property type="match status" value="1"/>
</dbReference>
<dbReference type="InterPro" id="IPR004014">
    <property type="entry name" value="ATPase_P-typ_cation-transptr_N"/>
</dbReference>
<keyword evidence="6" id="KW-1003">Cell membrane</keyword>
<dbReference type="PRINTS" id="PR01836">
    <property type="entry name" value="MGATPASE"/>
</dbReference>
<dbReference type="GO" id="GO:0005886">
    <property type="term" value="C:plasma membrane"/>
    <property type="evidence" value="ECO:0007669"/>
    <property type="project" value="UniProtKB-SubCell"/>
</dbReference>
<evidence type="ECO:0000256" key="10">
    <source>
        <dbReference type="ARBA" id="ARBA00022741"/>
    </source>
</evidence>
<gene>
    <name evidence="20" type="ORF">PYK22_02014</name>
</gene>
<dbReference type="CDD" id="cd02077">
    <property type="entry name" value="P-type_ATPase_Mg"/>
    <property type="match status" value="1"/>
</dbReference>
<evidence type="ECO:0000256" key="6">
    <source>
        <dbReference type="ARBA" id="ARBA00022475"/>
    </source>
</evidence>
<comment type="similarity">
    <text evidence="3">Belongs to the cation transport ATPase (P-type) (TC 3.A.3) family. Type IIIB subfamily.</text>
</comment>
<dbReference type="Proteomes" id="UP000031518">
    <property type="component" value="Unassembled WGS sequence"/>
</dbReference>
<name>A0A0B6X0S4_9BACT</name>
<feature type="transmembrane region" description="Helical" evidence="18">
    <location>
        <begin position="68"/>
        <end position="87"/>
    </location>
</feature>
<evidence type="ECO:0000256" key="16">
    <source>
        <dbReference type="ARBA" id="ARBA00029806"/>
    </source>
</evidence>
<feature type="transmembrane region" description="Helical" evidence="18">
    <location>
        <begin position="239"/>
        <end position="259"/>
    </location>
</feature>
<dbReference type="Gene3D" id="1.20.1110.10">
    <property type="entry name" value="Calcium-transporting ATPase, transmembrane domain"/>
    <property type="match status" value="1"/>
</dbReference>
<dbReference type="InterPro" id="IPR059000">
    <property type="entry name" value="ATPase_P-type_domA"/>
</dbReference>
<dbReference type="InterPro" id="IPR023214">
    <property type="entry name" value="HAD_sf"/>
</dbReference>
<feature type="transmembrane region" description="Helical" evidence="18">
    <location>
        <begin position="710"/>
        <end position="730"/>
    </location>
</feature>
<keyword evidence="11" id="KW-0067">ATP-binding</keyword>
<evidence type="ECO:0000256" key="11">
    <source>
        <dbReference type="ARBA" id="ARBA00022840"/>
    </source>
</evidence>
<dbReference type="Pfam" id="PF00690">
    <property type="entry name" value="Cation_ATPase_N"/>
    <property type="match status" value="1"/>
</dbReference>
<dbReference type="OrthoDB" id="9760364at2"/>
<keyword evidence="15 18" id="KW-0472">Membrane</keyword>
<feature type="domain" description="Cation-transporting P-type ATPase N-terminal" evidence="19">
    <location>
        <begin position="1"/>
        <end position="64"/>
    </location>
</feature>
<evidence type="ECO:0000256" key="9">
    <source>
        <dbReference type="ARBA" id="ARBA00022692"/>
    </source>
</evidence>
<feature type="transmembrane region" description="Helical" evidence="18">
    <location>
        <begin position="265"/>
        <end position="290"/>
    </location>
</feature>
<dbReference type="InterPro" id="IPR006415">
    <property type="entry name" value="P-type_ATPase_IIIB"/>
</dbReference>
<dbReference type="STRING" id="454194.PYK22_02014"/>
<dbReference type="InterPro" id="IPR023298">
    <property type="entry name" value="ATPase_P-typ_TM_dom_sf"/>
</dbReference>
<dbReference type="GO" id="GO:0005524">
    <property type="term" value="F:ATP binding"/>
    <property type="evidence" value="ECO:0007669"/>
    <property type="project" value="UniProtKB-KW"/>
</dbReference>
<dbReference type="EMBL" id="CBXV010000007">
    <property type="protein sequence ID" value="CDM66005.1"/>
    <property type="molecule type" value="Genomic_DNA"/>
</dbReference>
<dbReference type="EC" id="7.2.2.14" evidence="4"/>
<evidence type="ECO:0000256" key="8">
    <source>
        <dbReference type="ARBA" id="ARBA00022553"/>
    </source>
</evidence>
<comment type="function">
    <text evidence="1">Mediates magnesium influx to the cytosol.</text>
</comment>
<reference evidence="20 21" key="2">
    <citation type="submission" date="2015-01" db="EMBL/GenBank/DDBJ databases">
        <title>Complete genome sequence of Pyrinomonas methylaliphatogenes type strain K22T.</title>
        <authorList>
            <person name="Lee K.C.Y."/>
            <person name="Power J.F."/>
            <person name="Dunfield P.F."/>
            <person name="Morgan X.C."/>
            <person name="Huttenhower C."/>
            <person name="Stott M.B."/>
        </authorList>
    </citation>
    <scope>NUCLEOTIDE SEQUENCE [LARGE SCALE GENOMIC DNA]</scope>
    <source>
        <strain evidence="20 21">K22</strain>
    </source>
</reference>
<feature type="transmembrane region" description="Helical" evidence="18">
    <location>
        <begin position="774"/>
        <end position="798"/>
    </location>
</feature>
<keyword evidence="9 18" id="KW-0812">Transmembrane</keyword>
<protein>
    <recommendedName>
        <fullName evidence="5">Magnesium-transporting ATPase, P-type 1</fullName>
        <ecNumber evidence="4">7.2.2.14</ecNumber>
    </recommendedName>
    <alternativeName>
        <fullName evidence="16">Mg(2+) transport ATPase, P-type 1</fullName>
    </alternativeName>
</protein>
<keyword evidence="20" id="KW-0378">Hydrolase</keyword>
<evidence type="ECO:0000256" key="2">
    <source>
        <dbReference type="ARBA" id="ARBA00004429"/>
    </source>
</evidence>
<dbReference type="InterPro" id="IPR018303">
    <property type="entry name" value="ATPase_P-typ_P_site"/>
</dbReference>
<dbReference type="InterPro" id="IPR006068">
    <property type="entry name" value="ATPase_P-typ_cation-transptr_C"/>
</dbReference>
<evidence type="ECO:0000313" key="21">
    <source>
        <dbReference type="Proteomes" id="UP000031518"/>
    </source>
</evidence>
<evidence type="ECO:0000256" key="13">
    <source>
        <dbReference type="ARBA" id="ARBA00022967"/>
    </source>
</evidence>
<evidence type="ECO:0000313" key="20">
    <source>
        <dbReference type="EMBL" id="CDM66005.1"/>
    </source>
</evidence>
<dbReference type="InterPro" id="IPR023299">
    <property type="entry name" value="ATPase_P-typ_cyto_dom_N"/>
</dbReference>
<evidence type="ECO:0000256" key="18">
    <source>
        <dbReference type="SAM" id="Phobius"/>
    </source>
</evidence>
<keyword evidence="13" id="KW-1278">Translocase</keyword>
<evidence type="ECO:0000256" key="3">
    <source>
        <dbReference type="ARBA" id="ARBA00008746"/>
    </source>
</evidence>
<dbReference type="SFLD" id="SFLDG00002">
    <property type="entry name" value="C1.7:_P-type_atpase_like"/>
    <property type="match status" value="1"/>
</dbReference>
<dbReference type="PANTHER" id="PTHR42861">
    <property type="entry name" value="CALCIUM-TRANSPORTING ATPASE"/>
    <property type="match status" value="1"/>
</dbReference>
<dbReference type="SUPFAM" id="SSF56784">
    <property type="entry name" value="HAD-like"/>
    <property type="match status" value="1"/>
</dbReference>
<dbReference type="SFLD" id="SFLDF00027">
    <property type="entry name" value="p-type_atpase"/>
    <property type="match status" value="1"/>
</dbReference>
<keyword evidence="8" id="KW-0597">Phosphoprotein</keyword>
<dbReference type="InterPro" id="IPR001757">
    <property type="entry name" value="P_typ_ATPase"/>
</dbReference>
<comment type="subcellular location">
    <subcellularLocation>
        <location evidence="2">Cell inner membrane</location>
        <topology evidence="2">Multi-pass membrane protein</topology>
    </subcellularLocation>
</comment>
<feature type="transmembrane region" description="Helical" evidence="18">
    <location>
        <begin position="742"/>
        <end position="762"/>
    </location>
</feature>
<dbReference type="PROSITE" id="PS00154">
    <property type="entry name" value="ATPASE_E1_E2"/>
    <property type="match status" value="1"/>
</dbReference>
<keyword evidence="7" id="KW-0997">Cell inner membrane</keyword>
<dbReference type="InterPro" id="IPR044492">
    <property type="entry name" value="P_typ_ATPase_HD_dom"/>
</dbReference>
<dbReference type="SFLD" id="SFLDS00003">
    <property type="entry name" value="Haloacid_Dehalogenase"/>
    <property type="match status" value="1"/>
</dbReference>
<dbReference type="Pfam" id="PF13246">
    <property type="entry name" value="Cation_ATPase"/>
    <property type="match status" value="1"/>
</dbReference>
<dbReference type="InterPro" id="IPR008250">
    <property type="entry name" value="ATPase_P-typ_transduc_dom_A_sf"/>
</dbReference>
<dbReference type="RefSeq" id="WP_041976830.1">
    <property type="nucleotide sequence ID" value="NZ_CBXV010000007.1"/>
</dbReference>
<dbReference type="AlphaFoldDB" id="A0A0B6X0S4"/>
<dbReference type="NCBIfam" id="TIGR01494">
    <property type="entry name" value="ATPase_P-type"/>
    <property type="match status" value="2"/>
</dbReference>
<evidence type="ECO:0000256" key="1">
    <source>
        <dbReference type="ARBA" id="ARBA00003954"/>
    </source>
</evidence>
<evidence type="ECO:0000256" key="5">
    <source>
        <dbReference type="ARBA" id="ARBA00013555"/>
    </source>
</evidence>
<dbReference type="GO" id="GO:0016887">
    <property type="term" value="F:ATP hydrolysis activity"/>
    <property type="evidence" value="ECO:0007669"/>
    <property type="project" value="InterPro"/>
</dbReference>
<dbReference type="SUPFAM" id="SSF81665">
    <property type="entry name" value="Calcium ATPase, transmembrane domain M"/>
    <property type="match status" value="1"/>
</dbReference>
<dbReference type="InterPro" id="IPR036412">
    <property type="entry name" value="HAD-like_sf"/>
</dbReference>
<evidence type="ECO:0000256" key="4">
    <source>
        <dbReference type="ARBA" id="ARBA00012786"/>
    </source>
</evidence>
<feature type="transmembrane region" description="Helical" evidence="18">
    <location>
        <begin position="804"/>
        <end position="824"/>
    </location>
</feature>
<keyword evidence="10" id="KW-0547">Nucleotide-binding</keyword>
<evidence type="ECO:0000256" key="15">
    <source>
        <dbReference type="ARBA" id="ARBA00023136"/>
    </source>
</evidence>
<dbReference type="NCBIfam" id="TIGR01524">
    <property type="entry name" value="ATPase-IIIB_Mg"/>
    <property type="match status" value="1"/>
</dbReference>
<reference evidence="20 21" key="1">
    <citation type="submission" date="2013-12" db="EMBL/GenBank/DDBJ databases">
        <authorList>
            <person name="Stott M."/>
        </authorList>
    </citation>
    <scope>NUCLEOTIDE SEQUENCE [LARGE SCALE GENOMIC DNA]</scope>
    <source>
        <strain evidence="20 21">K22</strain>
    </source>
</reference>
<keyword evidence="14 18" id="KW-1133">Transmembrane helix</keyword>
<dbReference type="Pfam" id="PF00122">
    <property type="entry name" value="E1-E2_ATPase"/>
    <property type="match status" value="1"/>
</dbReference>
<feature type="transmembrane region" description="Helical" evidence="18">
    <location>
        <begin position="40"/>
        <end position="62"/>
    </location>
</feature>
<dbReference type="GO" id="GO:0015444">
    <property type="term" value="F:P-type magnesium transporter activity"/>
    <property type="evidence" value="ECO:0007669"/>
    <property type="project" value="UniProtKB-EC"/>
</dbReference>
<keyword evidence="12" id="KW-0460">Magnesium</keyword>
<dbReference type="Gene3D" id="2.70.150.10">
    <property type="entry name" value="Calcium-transporting ATPase, cytoplasmic transduction domain A"/>
    <property type="match status" value="1"/>
</dbReference>
<proteinExistence type="inferred from homology"/>
<evidence type="ECO:0000256" key="12">
    <source>
        <dbReference type="ARBA" id="ARBA00022842"/>
    </source>
</evidence>
<dbReference type="SUPFAM" id="SSF81653">
    <property type="entry name" value="Calcium ATPase, transduction domain A"/>
    <property type="match status" value="1"/>
</dbReference>
<evidence type="ECO:0000259" key="19">
    <source>
        <dbReference type="SMART" id="SM00831"/>
    </source>
</evidence>
<comment type="catalytic activity">
    <reaction evidence="17">
        <text>Mg(2+)(out) + ATP + H2O = Mg(2+)(in) + ADP + phosphate + H(+)</text>
        <dbReference type="Rhea" id="RHEA:10260"/>
        <dbReference type="ChEBI" id="CHEBI:15377"/>
        <dbReference type="ChEBI" id="CHEBI:15378"/>
        <dbReference type="ChEBI" id="CHEBI:18420"/>
        <dbReference type="ChEBI" id="CHEBI:30616"/>
        <dbReference type="ChEBI" id="CHEBI:43474"/>
        <dbReference type="ChEBI" id="CHEBI:456216"/>
        <dbReference type="EC" id="7.2.2.14"/>
    </reaction>
</comment>
<sequence>MKERSSPTDGLANDEAKRRLAQFGPNELAAPSSWQPLWQFLSFFANPLVLILLAASLISTALGEATEAVIIIAIVLVSATLDFFQVFRSNRAAERLRHEVAPRAKVRRDGEWREIPRREVVPGDVIRLTAGDLVPADALLFEAKDLHVQQAALTGESLPVEKEAAPVESLRDIKLGEVMLDQEMARHVVFLGTSIVSGTGMALVIATGARTAFGNIATQLARRHPETEFERGIRRFSMLIMRTVIFLVLFVFLSSVILQRNTLEAFLFAVALAVGLTPEFLPMIVTVTLTQGALQMARRKVIVRRLEAIQNFGSIDILCSDKTGTLTRGEMRLVMCVSVSGEPDARILELAYLNSFHETGINSPLDQAILQHDKFDAESWRKLDEIPFDFERRRVSVVVQRDGERLLITKGAPESVCEVCANYAEGGAIHPLDTREARALCARSHQTLSAQGYRVLAVAYKRVGPQDAYRASDESDLTLAGFIAFSDPPLEDAAQALQALKRDGVRVKILTGDNELVARHVCQQVGLNVGRVLLGPELDRITDAALAQLAEQVDLFARVTPAQKNRVIMALKAKGHVVGFLGDGINDAPSLHAADVGISVANATDVAKESADIILLERGLKVLHDGLIEGRKSFGNVMKYLLMGTSSNFGNVLSMAAASVLLPFLPMLPVQILLNNFLYDLAQITIPTDNVDATFIRKPRRWEIGLIRDFMLYVGPISSIFDFLTFFALLKLFHASEAEFHTGWFIESLATQTLVIFIIRTAGNPLRSRPSNALALTTVTIVLFSLLLPVTPLARFFAFTPVPAAFYLFLFLVTVSYLLAVEFVKRRLMRTAL</sequence>
<evidence type="ECO:0000256" key="17">
    <source>
        <dbReference type="ARBA" id="ARBA00047295"/>
    </source>
</evidence>
<accession>A0A0B6X0S4</accession>
<organism evidence="20 21">
    <name type="scientific">Pyrinomonas methylaliphatogenes</name>
    <dbReference type="NCBI Taxonomy" id="454194"/>
    <lineage>
        <taxon>Bacteria</taxon>
        <taxon>Pseudomonadati</taxon>
        <taxon>Acidobacteriota</taxon>
        <taxon>Blastocatellia</taxon>
        <taxon>Blastocatellales</taxon>
        <taxon>Pyrinomonadaceae</taxon>
        <taxon>Pyrinomonas</taxon>
    </lineage>
</organism>
<dbReference type="Gene3D" id="3.40.50.1000">
    <property type="entry name" value="HAD superfamily/HAD-like"/>
    <property type="match status" value="1"/>
</dbReference>
<dbReference type="Gene3D" id="3.40.1110.10">
    <property type="entry name" value="Calcium-transporting ATPase, cytoplasmic domain N"/>
    <property type="match status" value="1"/>
</dbReference>